<dbReference type="EMBL" id="RSCE01000003">
    <property type="protein sequence ID" value="RSH84196.1"/>
    <property type="molecule type" value="Genomic_DNA"/>
</dbReference>
<feature type="compositionally biased region" description="Basic and acidic residues" evidence="1">
    <location>
        <begin position="134"/>
        <end position="144"/>
    </location>
</feature>
<proteinExistence type="predicted"/>
<organism evidence="2 3">
    <name type="scientific">Apiotrichum porosum</name>
    <dbReference type="NCBI Taxonomy" id="105984"/>
    <lineage>
        <taxon>Eukaryota</taxon>
        <taxon>Fungi</taxon>
        <taxon>Dikarya</taxon>
        <taxon>Basidiomycota</taxon>
        <taxon>Agaricomycotina</taxon>
        <taxon>Tremellomycetes</taxon>
        <taxon>Trichosporonales</taxon>
        <taxon>Trichosporonaceae</taxon>
        <taxon>Apiotrichum</taxon>
    </lineage>
</organism>
<gene>
    <name evidence="2" type="ORF">EHS24_005705</name>
</gene>
<evidence type="ECO:0000313" key="3">
    <source>
        <dbReference type="Proteomes" id="UP000279236"/>
    </source>
</evidence>
<evidence type="ECO:0000256" key="1">
    <source>
        <dbReference type="SAM" id="MobiDB-lite"/>
    </source>
</evidence>
<dbReference type="RefSeq" id="XP_028477644.1">
    <property type="nucleotide sequence ID" value="XM_028621192.1"/>
</dbReference>
<dbReference type="Proteomes" id="UP000279236">
    <property type="component" value="Unassembled WGS sequence"/>
</dbReference>
<reference evidence="2 3" key="1">
    <citation type="submission" date="2018-11" db="EMBL/GenBank/DDBJ databases">
        <title>Genome sequence of Apiotrichum porosum DSM 27194.</title>
        <authorList>
            <person name="Aliyu H."/>
            <person name="Gorte O."/>
            <person name="Ochsenreither K."/>
        </authorList>
    </citation>
    <scope>NUCLEOTIDE SEQUENCE [LARGE SCALE GENOMIC DNA]</scope>
    <source>
        <strain evidence="2 3">DSM 27194</strain>
    </source>
</reference>
<protein>
    <submittedName>
        <fullName evidence="2">Uncharacterized protein</fullName>
    </submittedName>
</protein>
<dbReference type="AlphaFoldDB" id="A0A427XZ89"/>
<feature type="region of interest" description="Disordered" evidence="1">
    <location>
        <begin position="103"/>
        <end position="209"/>
    </location>
</feature>
<evidence type="ECO:0000313" key="2">
    <source>
        <dbReference type="EMBL" id="RSH84196.1"/>
    </source>
</evidence>
<feature type="compositionally biased region" description="Low complexity" evidence="1">
    <location>
        <begin position="107"/>
        <end position="128"/>
    </location>
</feature>
<comment type="caution">
    <text evidence="2">The sequence shown here is derived from an EMBL/GenBank/DDBJ whole genome shotgun (WGS) entry which is preliminary data.</text>
</comment>
<accession>A0A427XZ89</accession>
<keyword evidence="3" id="KW-1185">Reference proteome</keyword>
<dbReference type="GeneID" id="39590248"/>
<sequence>MSTSHLPAPMQAFVMSTSPHLAPMHTFGERREDEAGIFNRLAEKCPPCQEEALDCPTNAFLKSQHPGLAERPDCFYCAFGECPSSSQQTGLLYSIEDGTPVPIPGHAAAHVPSTSSSASTKSPSSNPPVKKRRQEAPDEAERLSKARKTANNTTATGVTNDPPDARQLGHALGHALRPSDLAKYAAQSLDRAGVQAPSPPADAKKTRQK</sequence>
<name>A0A427XZ89_9TREE</name>